<dbReference type="PANTHER" id="PTHR43792:SF8">
    <property type="entry name" value="[RIBOSOMAL PROTEIN US5]-ALANINE N-ACETYLTRANSFERASE"/>
    <property type="match status" value="1"/>
</dbReference>
<dbReference type="InterPro" id="IPR051531">
    <property type="entry name" value="N-acetyltransferase"/>
</dbReference>
<dbReference type="PROSITE" id="PS51186">
    <property type="entry name" value="GNAT"/>
    <property type="match status" value="1"/>
</dbReference>
<evidence type="ECO:0000313" key="9">
    <source>
        <dbReference type="Proteomes" id="UP000092021"/>
    </source>
</evidence>
<sequence>MSTTTPDPRDRSPQPGKEQGEPAGFRLPAGDPSLPLERVWPPFGLCLESPRLVLRLLRDADLPAYLAATTEPIAHTRSNPFSSPWNEGTPEQKAHASFAWLWECRSRMDQADLMLLFGVFLKTDAGEVLIGMQDVGARDFTLLHQVSTASWLVRAHQGRGLGREMREAVLLWAFDHLGARAASSGAYAWNDASRAVSEKLGYRPNGTHLVPDAHGRQAEEEVRYRVAAEEFVRPSWDLRVIGHREFAAYAGIG</sequence>
<feature type="region of interest" description="Disordered" evidence="4">
    <location>
        <begin position="1"/>
        <end position="30"/>
    </location>
</feature>
<dbReference type="Pfam" id="PF13302">
    <property type="entry name" value="Acetyltransf_3"/>
    <property type="match status" value="1"/>
</dbReference>
<keyword evidence="2" id="KW-0012">Acyltransferase</keyword>
<evidence type="ECO:0000256" key="1">
    <source>
        <dbReference type="ARBA" id="ARBA00022679"/>
    </source>
</evidence>
<reference evidence="6 8" key="3">
    <citation type="submission" date="2016-06" db="EMBL/GenBank/DDBJ databases">
        <title>Identification of putative biosynthetic pathways for the production of bioactive secondary metabolites by the marine actinomycete Kocuria kristinae RUTW2-3.</title>
        <authorList>
            <person name="Waterworth S.C."/>
            <person name="Walmsley T.A."/>
            <person name="Matongo T."/>
            <person name="Davies-Coleman M.T."/>
            <person name="Dorrington R.A."/>
        </authorList>
    </citation>
    <scope>NUCLEOTIDE SEQUENCE [LARGE SCALE GENOMIC DNA]</scope>
    <source>
        <strain evidence="8">RuSp02-3</strain>
        <strain evidence="6">RUTW2-3</strain>
        <strain evidence="7 9">RUTW4-5</strain>
    </source>
</reference>
<evidence type="ECO:0000256" key="4">
    <source>
        <dbReference type="SAM" id="MobiDB-lite"/>
    </source>
</evidence>
<evidence type="ECO:0000256" key="3">
    <source>
        <dbReference type="ARBA" id="ARBA00038502"/>
    </source>
</evidence>
<evidence type="ECO:0000313" key="6">
    <source>
        <dbReference type="EMBL" id="OAX51759.1"/>
    </source>
</evidence>
<evidence type="ECO:0000313" key="7">
    <source>
        <dbReference type="EMBL" id="OAX58233.1"/>
    </source>
</evidence>
<dbReference type="AlphaFoldDB" id="A0A199PBB2"/>
<dbReference type="Gene3D" id="3.40.630.30">
    <property type="match status" value="1"/>
</dbReference>
<evidence type="ECO:0000259" key="5">
    <source>
        <dbReference type="PROSITE" id="PS51186"/>
    </source>
</evidence>
<keyword evidence="8" id="KW-1185">Reference proteome</keyword>
<name>A0A199PBB2_9MICC</name>
<dbReference type="SUPFAM" id="SSF55729">
    <property type="entry name" value="Acyl-CoA N-acyltransferases (Nat)"/>
    <property type="match status" value="1"/>
</dbReference>
<reference evidence="8" key="2">
    <citation type="submission" date="2016-04" db="EMBL/GenBank/DDBJ databases">
        <authorList>
            <person name="Waterworth S."/>
            <person name="Matcher G."/>
        </authorList>
    </citation>
    <scope>NUCLEOTIDE SEQUENCE [LARGE SCALE GENOMIC DNA]</scope>
    <source>
        <strain evidence="8">RuSp02-3</strain>
    </source>
</reference>
<comment type="similarity">
    <text evidence="3">Belongs to the acetyltransferase family. RimJ subfamily.</text>
</comment>
<dbReference type="Proteomes" id="UP000092021">
    <property type="component" value="Unassembled WGS sequence"/>
</dbReference>
<evidence type="ECO:0000256" key="2">
    <source>
        <dbReference type="ARBA" id="ARBA00023315"/>
    </source>
</evidence>
<dbReference type="RefSeq" id="WP_081275516.1">
    <property type="nucleotide sequence ID" value="NZ_JBEYYV010000040.1"/>
</dbReference>
<proteinExistence type="inferred from homology"/>
<keyword evidence="1" id="KW-0808">Transferase</keyword>
<accession>A0A199PBB2</accession>
<dbReference type="GO" id="GO:0016747">
    <property type="term" value="F:acyltransferase activity, transferring groups other than amino-acyl groups"/>
    <property type="evidence" value="ECO:0007669"/>
    <property type="project" value="InterPro"/>
</dbReference>
<dbReference type="InterPro" id="IPR016181">
    <property type="entry name" value="Acyl_CoA_acyltransferase"/>
</dbReference>
<gene>
    <name evidence="7" type="ORF">A5N15_08205</name>
    <name evidence="6" type="ORF">AN277_0206800</name>
</gene>
<organism evidence="6 8">
    <name type="scientific">Rothia kristinae</name>
    <dbReference type="NCBI Taxonomy" id="37923"/>
    <lineage>
        <taxon>Bacteria</taxon>
        <taxon>Bacillati</taxon>
        <taxon>Actinomycetota</taxon>
        <taxon>Actinomycetes</taxon>
        <taxon>Micrococcales</taxon>
        <taxon>Micrococcaceae</taxon>
        <taxon>Rothia</taxon>
    </lineage>
</organism>
<dbReference type="PANTHER" id="PTHR43792">
    <property type="entry name" value="GNAT FAMILY, PUTATIVE (AFU_ORTHOLOGUE AFUA_3G00765)-RELATED-RELATED"/>
    <property type="match status" value="1"/>
</dbReference>
<dbReference type="Proteomes" id="UP000053171">
    <property type="component" value="Unassembled WGS sequence"/>
</dbReference>
<protein>
    <recommendedName>
        <fullName evidence="5">N-acetyltransferase domain-containing protein</fullName>
    </recommendedName>
</protein>
<comment type="caution">
    <text evidence="6">The sequence shown here is derived from an EMBL/GenBank/DDBJ whole genome shotgun (WGS) entry which is preliminary data.</text>
</comment>
<dbReference type="EMBL" id="LWGZ01000725">
    <property type="protein sequence ID" value="OAX58233.1"/>
    <property type="molecule type" value="Genomic_DNA"/>
</dbReference>
<feature type="domain" description="N-acetyltransferase" evidence="5">
    <location>
        <begin position="52"/>
        <end position="229"/>
    </location>
</feature>
<evidence type="ECO:0000313" key="8">
    <source>
        <dbReference type="Proteomes" id="UP000053171"/>
    </source>
</evidence>
<dbReference type="InterPro" id="IPR000182">
    <property type="entry name" value="GNAT_dom"/>
</dbReference>
<reference evidence="6" key="1">
    <citation type="submission" date="2016-04" db="EMBL/GenBank/DDBJ databases">
        <authorList>
            <person name="Evans L.H."/>
            <person name="Alamgir A."/>
            <person name="Owens N."/>
            <person name="Weber N.D."/>
            <person name="Virtaneva K."/>
            <person name="Barbian K."/>
            <person name="Babar A."/>
            <person name="Rosenke K."/>
        </authorList>
    </citation>
    <scope>NUCLEOTIDE SEQUENCE [LARGE SCALE GENOMIC DNA]</scope>
    <source>
        <strain evidence="6">RUTW2-3</strain>
    </source>
</reference>
<dbReference type="EMBL" id="LJBJ02000012">
    <property type="protein sequence ID" value="OAX51759.1"/>
    <property type="molecule type" value="Genomic_DNA"/>
</dbReference>